<evidence type="ECO:0000256" key="2">
    <source>
        <dbReference type="ARBA" id="ARBA00023136"/>
    </source>
</evidence>
<keyword evidence="6" id="KW-1185">Reference proteome</keyword>
<dbReference type="GO" id="GO:0016559">
    <property type="term" value="P:peroxisome fission"/>
    <property type="evidence" value="ECO:0007669"/>
    <property type="project" value="InterPro"/>
</dbReference>
<dbReference type="EMBL" id="MCGN01000010">
    <property type="protein sequence ID" value="ORY92309.1"/>
    <property type="molecule type" value="Genomic_DNA"/>
</dbReference>
<dbReference type="Proteomes" id="UP000242180">
    <property type="component" value="Unassembled WGS sequence"/>
</dbReference>
<comment type="subcellular location">
    <subcellularLocation>
        <location evidence="4">Peroxisome membrane</location>
    </subcellularLocation>
</comment>
<sequence>MLSASDIKHPVPLLPTPAASPPPTLRTFSADVCYSAEKLGKPRPDVPATFQKFIKELDGRDKGIKVLQYLFKILLHYRLVNAARWKTMVSQFSMTRKILRLGSSIAPIRELADGASFWKSVVLVNEIGNGVADDVYCFYKLGVVSSKIGNQAEWIAIYCWFAAILHDIRANVAQLQKCRDDPEKYFMTQVSIAKLSMDGVFCACDIWKPRFSDGVQAWSGFFSGSLSAYKLWKKCIVVKS</sequence>
<dbReference type="AlphaFoldDB" id="A0A1X2H3I7"/>
<evidence type="ECO:0000256" key="1">
    <source>
        <dbReference type="ARBA" id="ARBA00022593"/>
    </source>
</evidence>
<dbReference type="GO" id="GO:0005778">
    <property type="term" value="C:peroxisomal membrane"/>
    <property type="evidence" value="ECO:0007669"/>
    <property type="project" value="UniProtKB-SubCell"/>
</dbReference>
<evidence type="ECO:0000313" key="6">
    <source>
        <dbReference type="Proteomes" id="UP000242180"/>
    </source>
</evidence>
<dbReference type="STRING" id="13706.A0A1X2H3I7"/>
<evidence type="ECO:0000313" key="5">
    <source>
        <dbReference type="EMBL" id="ORY92309.1"/>
    </source>
</evidence>
<reference evidence="5 6" key="1">
    <citation type="submission" date="2016-07" db="EMBL/GenBank/DDBJ databases">
        <title>Pervasive Adenine N6-methylation of Active Genes in Fungi.</title>
        <authorList>
            <consortium name="DOE Joint Genome Institute"/>
            <person name="Mondo S.J."/>
            <person name="Dannebaum R.O."/>
            <person name="Kuo R.C."/>
            <person name="Labutti K."/>
            <person name="Haridas S."/>
            <person name="Kuo A."/>
            <person name="Salamov A."/>
            <person name="Ahrendt S.R."/>
            <person name="Lipzen A."/>
            <person name="Sullivan W."/>
            <person name="Andreopoulos W.B."/>
            <person name="Clum A."/>
            <person name="Lindquist E."/>
            <person name="Daum C."/>
            <person name="Ramamoorthy G.K."/>
            <person name="Gryganskyi A."/>
            <person name="Culley D."/>
            <person name="Magnuson J.K."/>
            <person name="James T.Y."/>
            <person name="O'Malley M.A."/>
            <person name="Stajich J.E."/>
            <person name="Spatafora J.W."/>
            <person name="Visel A."/>
            <person name="Grigoriev I.V."/>
        </authorList>
    </citation>
    <scope>NUCLEOTIDE SEQUENCE [LARGE SCALE GENOMIC DNA]</scope>
    <source>
        <strain evidence="5 6">NRRL 2496</strain>
    </source>
</reference>
<keyword evidence="2" id="KW-0472">Membrane</keyword>
<proteinExistence type="predicted"/>
<dbReference type="PANTHER" id="PTHR12652:SF19">
    <property type="entry name" value="PEROXISOMAL BIOGENESIS FACTOR 11"/>
    <property type="match status" value="1"/>
</dbReference>
<gene>
    <name evidence="5" type="ORF">BCR43DRAFT_566524</name>
</gene>
<dbReference type="OrthoDB" id="411017at2759"/>
<dbReference type="InterPro" id="IPR008733">
    <property type="entry name" value="PEX11"/>
</dbReference>
<evidence type="ECO:0000256" key="3">
    <source>
        <dbReference type="ARBA" id="ARBA00023140"/>
    </source>
</evidence>
<evidence type="ECO:0008006" key="7">
    <source>
        <dbReference type="Google" id="ProtNLM"/>
    </source>
</evidence>
<keyword evidence="3" id="KW-0576">Peroxisome</keyword>
<name>A0A1X2H3I7_SYNRA</name>
<protein>
    <recommendedName>
        <fullName evidence="7">Peroxisomal biogenesis factor 11</fullName>
    </recommendedName>
</protein>
<organism evidence="5 6">
    <name type="scientific">Syncephalastrum racemosum</name>
    <name type="common">Filamentous fungus</name>
    <dbReference type="NCBI Taxonomy" id="13706"/>
    <lineage>
        <taxon>Eukaryota</taxon>
        <taxon>Fungi</taxon>
        <taxon>Fungi incertae sedis</taxon>
        <taxon>Mucoromycota</taxon>
        <taxon>Mucoromycotina</taxon>
        <taxon>Mucoromycetes</taxon>
        <taxon>Mucorales</taxon>
        <taxon>Syncephalastraceae</taxon>
        <taxon>Syncephalastrum</taxon>
    </lineage>
</organism>
<dbReference type="Pfam" id="PF05648">
    <property type="entry name" value="PEX11"/>
    <property type="match status" value="1"/>
</dbReference>
<evidence type="ECO:0000256" key="4">
    <source>
        <dbReference type="ARBA" id="ARBA00046271"/>
    </source>
</evidence>
<dbReference type="OMA" id="GELMANW"/>
<dbReference type="PANTHER" id="PTHR12652">
    <property type="entry name" value="PEROXISOMAL BIOGENESIS FACTOR 11"/>
    <property type="match status" value="1"/>
</dbReference>
<comment type="caution">
    <text evidence="5">The sequence shown here is derived from an EMBL/GenBank/DDBJ whole genome shotgun (WGS) entry which is preliminary data.</text>
</comment>
<accession>A0A1X2H3I7</accession>
<dbReference type="InParanoid" id="A0A1X2H3I7"/>
<keyword evidence="1" id="KW-0962">Peroxisome biogenesis</keyword>